<keyword evidence="2" id="KW-1185">Reference proteome</keyword>
<proteinExistence type="predicted"/>
<dbReference type="EMBL" id="ML769538">
    <property type="protein sequence ID" value="KAE9395055.1"/>
    <property type="molecule type" value="Genomic_DNA"/>
</dbReference>
<dbReference type="OrthoDB" id="3247971at2759"/>
<reference evidence="1" key="1">
    <citation type="journal article" date="2019" name="Environ. Microbiol.">
        <title>Fungal ecological strategies reflected in gene transcription - a case study of two litter decomposers.</title>
        <authorList>
            <person name="Barbi F."/>
            <person name="Kohler A."/>
            <person name="Barry K."/>
            <person name="Baskaran P."/>
            <person name="Daum C."/>
            <person name="Fauchery L."/>
            <person name="Ihrmark K."/>
            <person name="Kuo A."/>
            <person name="LaButti K."/>
            <person name="Lipzen A."/>
            <person name="Morin E."/>
            <person name="Grigoriev I.V."/>
            <person name="Henrissat B."/>
            <person name="Lindahl B."/>
            <person name="Martin F."/>
        </authorList>
    </citation>
    <scope>NUCLEOTIDE SEQUENCE</scope>
    <source>
        <strain evidence="1">JB14</strain>
    </source>
</reference>
<sequence>WCACKSRPMIIVEDEPFVKILQMLNAHVAIPSRFTMLRDIKAIFIIAQKNVIKFLAKTPGRKHKILDAWSAPN</sequence>
<organism evidence="1 2">
    <name type="scientific">Gymnopus androsaceus JB14</name>
    <dbReference type="NCBI Taxonomy" id="1447944"/>
    <lineage>
        <taxon>Eukaryota</taxon>
        <taxon>Fungi</taxon>
        <taxon>Dikarya</taxon>
        <taxon>Basidiomycota</taxon>
        <taxon>Agaricomycotina</taxon>
        <taxon>Agaricomycetes</taxon>
        <taxon>Agaricomycetidae</taxon>
        <taxon>Agaricales</taxon>
        <taxon>Marasmiineae</taxon>
        <taxon>Omphalotaceae</taxon>
        <taxon>Gymnopus</taxon>
    </lineage>
</organism>
<dbReference type="Proteomes" id="UP000799118">
    <property type="component" value="Unassembled WGS sequence"/>
</dbReference>
<gene>
    <name evidence="1" type="ORF">BT96DRAFT_769354</name>
</gene>
<evidence type="ECO:0000313" key="1">
    <source>
        <dbReference type="EMBL" id="KAE9395055.1"/>
    </source>
</evidence>
<accession>A0A6A4HDC2</accession>
<feature type="non-terminal residue" evidence="1">
    <location>
        <position position="73"/>
    </location>
</feature>
<feature type="non-terminal residue" evidence="1">
    <location>
        <position position="1"/>
    </location>
</feature>
<evidence type="ECO:0000313" key="2">
    <source>
        <dbReference type="Proteomes" id="UP000799118"/>
    </source>
</evidence>
<name>A0A6A4HDC2_9AGAR</name>
<protein>
    <submittedName>
        <fullName evidence="1">Uncharacterized protein</fullName>
    </submittedName>
</protein>
<dbReference type="AlphaFoldDB" id="A0A6A4HDC2"/>